<dbReference type="Pfam" id="PF08592">
    <property type="entry name" value="Anthrone_oxy"/>
    <property type="match status" value="1"/>
</dbReference>
<feature type="transmembrane region" description="Helical" evidence="1">
    <location>
        <begin position="7"/>
        <end position="34"/>
    </location>
</feature>
<evidence type="ECO:0000313" key="2">
    <source>
        <dbReference type="EMBL" id="UWP80601.1"/>
    </source>
</evidence>
<dbReference type="InterPro" id="IPR013901">
    <property type="entry name" value="Anthrone_oxy"/>
</dbReference>
<keyword evidence="1" id="KW-0812">Transmembrane</keyword>
<accession>A0ABY5VU08</accession>
<feature type="transmembrane region" description="Helical" evidence="1">
    <location>
        <begin position="85"/>
        <end position="105"/>
    </location>
</feature>
<sequence length="161" mass="17041">MQQLRTIVLAAATLLVGLSAGVFFAYSTSVMLALKKVDDRTFVDVMQKINMAILNPWFLTAYVGALLTAIAAILLYLSGGHRGPLPWLIAAALLYGVAFVVTAAVNVPLNDQLAAAGPVDRIADPAAVRASFEAGWVRWNLIRTVASAGSLLALAIGLLRH</sequence>
<keyword evidence="3" id="KW-1185">Reference proteome</keyword>
<feature type="transmembrane region" description="Helical" evidence="1">
    <location>
        <begin position="141"/>
        <end position="159"/>
    </location>
</feature>
<keyword evidence="1" id="KW-1133">Transmembrane helix</keyword>
<gene>
    <name evidence="2" type="ORF">Dfulv_36355</name>
</gene>
<dbReference type="RefSeq" id="WP_259858363.1">
    <property type="nucleotide sequence ID" value="NZ_BAAAST010000043.1"/>
</dbReference>
<feature type="transmembrane region" description="Helical" evidence="1">
    <location>
        <begin position="54"/>
        <end position="78"/>
    </location>
</feature>
<evidence type="ECO:0000313" key="3">
    <source>
        <dbReference type="Proteomes" id="UP001059617"/>
    </source>
</evidence>
<organism evidence="2 3">
    <name type="scientific">Dactylosporangium fulvum</name>
    <dbReference type="NCBI Taxonomy" id="53359"/>
    <lineage>
        <taxon>Bacteria</taxon>
        <taxon>Bacillati</taxon>
        <taxon>Actinomycetota</taxon>
        <taxon>Actinomycetes</taxon>
        <taxon>Micromonosporales</taxon>
        <taxon>Micromonosporaceae</taxon>
        <taxon>Dactylosporangium</taxon>
    </lineage>
</organism>
<reference evidence="2" key="2">
    <citation type="submission" date="2022-09" db="EMBL/GenBank/DDBJ databases">
        <title>Biosynthetic gene clusters of Dactylosporangioum fulvum.</title>
        <authorList>
            <person name="Caradec T."/>
        </authorList>
    </citation>
    <scope>NUCLEOTIDE SEQUENCE</scope>
    <source>
        <strain evidence="2">NRRL B-16292</strain>
    </source>
</reference>
<reference evidence="2" key="1">
    <citation type="submission" date="2021-04" db="EMBL/GenBank/DDBJ databases">
        <authorList>
            <person name="Hartkoorn R.C."/>
            <person name="Beaudoing E."/>
            <person name="Hot D."/>
        </authorList>
    </citation>
    <scope>NUCLEOTIDE SEQUENCE</scope>
    <source>
        <strain evidence="2">NRRL B-16292</strain>
    </source>
</reference>
<evidence type="ECO:0000256" key="1">
    <source>
        <dbReference type="SAM" id="Phobius"/>
    </source>
</evidence>
<name>A0ABY5VU08_9ACTN</name>
<dbReference type="EMBL" id="CP073720">
    <property type="protein sequence ID" value="UWP80601.1"/>
    <property type="molecule type" value="Genomic_DNA"/>
</dbReference>
<dbReference type="Proteomes" id="UP001059617">
    <property type="component" value="Chromosome"/>
</dbReference>
<keyword evidence="1" id="KW-0472">Membrane</keyword>
<proteinExistence type="predicted"/>
<protein>
    <submittedName>
        <fullName evidence="2">DUF1772 domain-containing protein</fullName>
    </submittedName>
</protein>